<keyword evidence="5" id="KW-0812">Transmembrane</keyword>
<dbReference type="PANTHER" id="PTHR47053">
    <property type="entry name" value="MUREIN DD-ENDOPEPTIDASE MEPH-RELATED"/>
    <property type="match status" value="1"/>
</dbReference>
<evidence type="ECO:0000256" key="1">
    <source>
        <dbReference type="ARBA" id="ARBA00007074"/>
    </source>
</evidence>
<protein>
    <submittedName>
        <fullName evidence="7">C40 family peptidase</fullName>
    </submittedName>
</protein>
<evidence type="ECO:0000313" key="8">
    <source>
        <dbReference type="Proteomes" id="UP000603640"/>
    </source>
</evidence>
<dbReference type="Gene3D" id="3.90.1720.10">
    <property type="entry name" value="endopeptidase domain like (from Nostoc punctiforme)"/>
    <property type="match status" value="1"/>
</dbReference>
<evidence type="ECO:0000256" key="4">
    <source>
        <dbReference type="ARBA" id="ARBA00022807"/>
    </source>
</evidence>
<evidence type="ECO:0000259" key="6">
    <source>
        <dbReference type="PROSITE" id="PS51935"/>
    </source>
</evidence>
<comment type="similarity">
    <text evidence="1">Belongs to the peptidase C40 family.</text>
</comment>
<comment type="caution">
    <text evidence="7">The sequence shown here is derived from an EMBL/GenBank/DDBJ whole genome shotgun (WGS) entry which is preliminary data.</text>
</comment>
<evidence type="ECO:0000256" key="2">
    <source>
        <dbReference type="ARBA" id="ARBA00022670"/>
    </source>
</evidence>
<dbReference type="GO" id="GO:0006508">
    <property type="term" value="P:proteolysis"/>
    <property type="evidence" value="ECO:0007669"/>
    <property type="project" value="UniProtKB-KW"/>
</dbReference>
<dbReference type="Pfam" id="PF00877">
    <property type="entry name" value="NLPC_P60"/>
    <property type="match status" value="1"/>
</dbReference>
<sequence length="198" mass="21587">MKKNLIAILIPVVVLVVLFWTSAFYTLIPETEHKTTEERIPVVDGVMTVNNAKASATDYNTTSVTNKSTLGTGKQITDFALSLLGSPYVYAGMSPDGFDCSGFITYVFDRYNVNLPHSSKMQADEGVQVAKHEAQTGDLVIFTGTNPEVREPGHVGIVLSAPGDTIEFVHSSSNGGVKISKVQGTRYDIRFLEVRRVL</sequence>
<name>A0A923N3B1_9BACT</name>
<dbReference type="RefSeq" id="WP_187065390.1">
    <property type="nucleotide sequence ID" value="NZ_JACRVF010000001.1"/>
</dbReference>
<keyword evidence="4" id="KW-0788">Thiol protease</keyword>
<dbReference type="AlphaFoldDB" id="A0A923N3B1"/>
<dbReference type="PANTHER" id="PTHR47053:SF1">
    <property type="entry name" value="MUREIN DD-ENDOPEPTIDASE MEPH-RELATED"/>
    <property type="match status" value="1"/>
</dbReference>
<keyword evidence="3" id="KW-0378">Hydrolase</keyword>
<evidence type="ECO:0000256" key="5">
    <source>
        <dbReference type="SAM" id="Phobius"/>
    </source>
</evidence>
<dbReference type="InterPro" id="IPR038765">
    <property type="entry name" value="Papain-like_cys_pep_sf"/>
</dbReference>
<keyword evidence="5" id="KW-1133">Transmembrane helix</keyword>
<accession>A0A923N3B1</accession>
<keyword evidence="5" id="KW-0472">Membrane</keyword>
<gene>
    <name evidence="7" type="ORF">H8S84_00885</name>
</gene>
<dbReference type="InterPro" id="IPR051202">
    <property type="entry name" value="Peptidase_C40"/>
</dbReference>
<keyword evidence="8" id="KW-1185">Reference proteome</keyword>
<feature type="domain" description="NlpC/P60" evidence="6">
    <location>
        <begin position="70"/>
        <end position="198"/>
    </location>
</feature>
<dbReference type="GO" id="GO:0008234">
    <property type="term" value="F:cysteine-type peptidase activity"/>
    <property type="evidence" value="ECO:0007669"/>
    <property type="project" value="UniProtKB-KW"/>
</dbReference>
<dbReference type="EMBL" id="JACRVF010000001">
    <property type="protein sequence ID" value="MBC5991384.1"/>
    <property type="molecule type" value="Genomic_DNA"/>
</dbReference>
<dbReference type="InterPro" id="IPR000064">
    <property type="entry name" value="NLP_P60_dom"/>
</dbReference>
<evidence type="ECO:0000313" key="7">
    <source>
        <dbReference type="EMBL" id="MBC5991384.1"/>
    </source>
</evidence>
<dbReference type="SUPFAM" id="SSF54001">
    <property type="entry name" value="Cysteine proteinases"/>
    <property type="match status" value="1"/>
</dbReference>
<reference evidence="7" key="1">
    <citation type="submission" date="2020-08" db="EMBL/GenBank/DDBJ databases">
        <title>Pontibacter sp. SD6 16S ribosomal RNA gene Genome sequencing and assembly.</title>
        <authorList>
            <person name="Kang M."/>
        </authorList>
    </citation>
    <scope>NUCLEOTIDE SEQUENCE</scope>
    <source>
        <strain evidence="7">SD6</strain>
    </source>
</reference>
<evidence type="ECO:0000256" key="3">
    <source>
        <dbReference type="ARBA" id="ARBA00022801"/>
    </source>
</evidence>
<dbReference type="Proteomes" id="UP000603640">
    <property type="component" value="Unassembled WGS sequence"/>
</dbReference>
<dbReference type="PROSITE" id="PS51935">
    <property type="entry name" value="NLPC_P60"/>
    <property type="match status" value="1"/>
</dbReference>
<proteinExistence type="inferred from homology"/>
<keyword evidence="2" id="KW-0645">Protease</keyword>
<organism evidence="7 8">
    <name type="scientific">Pontibacter cellulosilyticus</name>
    <dbReference type="NCBI Taxonomy" id="1720253"/>
    <lineage>
        <taxon>Bacteria</taxon>
        <taxon>Pseudomonadati</taxon>
        <taxon>Bacteroidota</taxon>
        <taxon>Cytophagia</taxon>
        <taxon>Cytophagales</taxon>
        <taxon>Hymenobacteraceae</taxon>
        <taxon>Pontibacter</taxon>
    </lineage>
</organism>
<feature type="transmembrane region" description="Helical" evidence="5">
    <location>
        <begin position="6"/>
        <end position="28"/>
    </location>
</feature>